<gene>
    <name evidence="4" type="ORF">IAR55_006943</name>
</gene>
<dbReference type="GO" id="GO:0034506">
    <property type="term" value="C:chromosome, centromeric core domain"/>
    <property type="evidence" value="ECO:0007669"/>
    <property type="project" value="TreeGrafter"/>
</dbReference>
<dbReference type="AlphaFoldDB" id="A0AAW0YDW0"/>
<dbReference type="PANTHER" id="PTHR28006">
    <property type="entry name" value="MONOPOLIN COMPLEX SUBUNIT CSM1"/>
    <property type="match status" value="1"/>
</dbReference>
<feature type="region of interest" description="Disordered" evidence="2">
    <location>
        <begin position="220"/>
        <end position="241"/>
    </location>
</feature>
<proteinExistence type="predicted"/>
<dbReference type="CDD" id="cd23787">
    <property type="entry name" value="RWD_CSM1"/>
    <property type="match status" value="1"/>
</dbReference>
<dbReference type="GeneID" id="92184201"/>
<evidence type="ECO:0000256" key="1">
    <source>
        <dbReference type="SAM" id="Coils"/>
    </source>
</evidence>
<organism evidence="4 5">
    <name type="scientific">Kwoniella newhampshirensis</name>
    <dbReference type="NCBI Taxonomy" id="1651941"/>
    <lineage>
        <taxon>Eukaryota</taxon>
        <taxon>Fungi</taxon>
        <taxon>Dikarya</taxon>
        <taxon>Basidiomycota</taxon>
        <taxon>Agaricomycotina</taxon>
        <taxon>Tremellomycetes</taxon>
        <taxon>Tremellales</taxon>
        <taxon>Cryptococcaceae</taxon>
        <taxon>Kwoniella</taxon>
    </lineage>
</organism>
<sequence length="362" mass="39884">MAAPTASRGVKKTGKENAPPRTKSKSGLDAAGEEDSFGGYSGEEDGLKKSSKPASKIGSAKPLQPSDDDVSVTELRRRLSAMTVERDRLRTQRDAFSKQFEDLSKTRSTDVEGLFEKYKQKADMQAKAQNDIIASQTALTEKLQAKVQTIEKALKEATGLPSAGGPFEAGSASSAKADPKEIRALKDELAKARSESKHREEKYTQLQREYKAEVEHSRSLQASARGSVPPTGTGVTSSLNTGEEAEKDAACIALYEDLTMLSIPNVKIKPARIGKEMTFNCIMSVAEQSLNFKLRCYTELDKSQDKPVYVKTVHYLPELLQHEPEAFVRKLDYFSNEFVVPRDQLGGFFVELRSKMGADDDE</sequence>
<dbReference type="GO" id="GO:0051315">
    <property type="term" value="P:attachment of mitotic spindle microtubules to kinetochore"/>
    <property type="evidence" value="ECO:0007669"/>
    <property type="project" value="TreeGrafter"/>
</dbReference>
<dbReference type="RefSeq" id="XP_066799713.1">
    <property type="nucleotide sequence ID" value="XM_066950021.1"/>
</dbReference>
<feature type="domain" description="Monopolin complex subunit Csm1/Pcs1 C-terminal" evidence="3">
    <location>
        <begin position="254"/>
        <end position="342"/>
    </location>
</feature>
<dbReference type="GO" id="GO:0033551">
    <property type="term" value="C:monopolin complex"/>
    <property type="evidence" value="ECO:0007669"/>
    <property type="project" value="InterPro"/>
</dbReference>
<protein>
    <recommendedName>
        <fullName evidence="3">Monopolin complex subunit Csm1/Pcs1 C-terminal domain-containing protein</fullName>
    </recommendedName>
</protein>
<dbReference type="Proteomes" id="UP001388673">
    <property type="component" value="Unassembled WGS sequence"/>
</dbReference>
<dbReference type="GO" id="GO:0072686">
    <property type="term" value="C:mitotic spindle"/>
    <property type="evidence" value="ECO:0007669"/>
    <property type="project" value="TreeGrafter"/>
</dbReference>
<dbReference type="InterPro" id="IPR020981">
    <property type="entry name" value="Csm1/Pcs1_C"/>
</dbReference>
<keyword evidence="1" id="KW-0175">Coiled coil</keyword>
<dbReference type="GO" id="GO:0045144">
    <property type="term" value="P:meiotic sister chromatid segregation"/>
    <property type="evidence" value="ECO:0007669"/>
    <property type="project" value="TreeGrafter"/>
</dbReference>
<feature type="region of interest" description="Disordered" evidence="2">
    <location>
        <begin position="1"/>
        <end position="72"/>
    </location>
</feature>
<dbReference type="GO" id="GO:1990644">
    <property type="term" value="F:microtubule site clamp"/>
    <property type="evidence" value="ECO:0007669"/>
    <property type="project" value="TreeGrafter"/>
</dbReference>
<reference evidence="4 5" key="1">
    <citation type="journal article" date="2024" name="bioRxiv">
        <title>Comparative genomics of Cryptococcus and Kwoniella reveals pathogenesis evolution and contrasting karyotype dynamics via intercentromeric recombination or chromosome fusion.</title>
        <authorList>
            <person name="Coelho M.A."/>
            <person name="David-Palma M."/>
            <person name="Shea T."/>
            <person name="Bowers K."/>
            <person name="McGinley-Smith S."/>
            <person name="Mohammad A.W."/>
            <person name="Gnirke A."/>
            <person name="Yurkov A.M."/>
            <person name="Nowrousian M."/>
            <person name="Sun S."/>
            <person name="Cuomo C.A."/>
            <person name="Heitman J."/>
        </authorList>
    </citation>
    <scope>NUCLEOTIDE SEQUENCE [LARGE SCALE GENOMIC DNA]</scope>
    <source>
        <strain evidence="4 5">CBS 13917</strain>
    </source>
</reference>
<dbReference type="KEGG" id="kne:92184201"/>
<feature type="coiled-coil region" evidence="1">
    <location>
        <begin position="140"/>
        <end position="209"/>
    </location>
</feature>
<accession>A0AAW0YDW0</accession>
<evidence type="ECO:0000313" key="4">
    <source>
        <dbReference type="EMBL" id="KAK8844149.1"/>
    </source>
</evidence>
<name>A0AAW0YDW0_9TREE</name>
<dbReference type="PANTHER" id="PTHR28006:SF1">
    <property type="entry name" value="MONOPOLIN COMPLEX SUBUNIT CSM1"/>
    <property type="match status" value="1"/>
</dbReference>
<comment type="caution">
    <text evidence="4">The sequence shown here is derived from an EMBL/GenBank/DDBJ whole genome shotgun (WGS) entry which is preliminary data.</text>
</comment>
<dbReference type="GO" id="GO:0005730">
    <property type="term" value="C:nucleolus"/>
    <property type="evidence" value="ECO:0007669"/>
    <property type="project" value="TreeGrafter"/>
</dbReference>
<dbReference type="InterPro" id="IPR038608">
    <property type="entry name" value="Csm1/Pcs1_C_sf"/>
</dbReference>
<dbReference type="Gene3D" id="3.90.1150.80">
    <property type="match status" value="1"/>
</dbReference>
<dbReference type="Pfam" id="PF12539">
    <property type="entry name" value="Csm1"/>
    <property type="match status" value="1"/>
</dbReference>
<dbReference type="EMBL" id="JBCAWK010000014">
    <property type="protein sequence ID" value="KAK8844149.1"/>
    <property type="molecule type" value="Genomic_DNA"/>
</dbReference>
<dbReference type="InterPro" id="IPR040349">
    <property type="entry name" value="Csm1/Pcs1"/>
</dbReference>
<evidence type="ECO:0000256" key="2">
    <source>
        <dbReference type="SAM" id="MobiDB-lite"/>
    </source>
</evidence>
<evidence type="ECO:0000313" key="5">
    <source>
        <dbReference type="Proteomes" id="UP001388673"/>
    </source>
</evidence>
<keyword evidence="5" id="KW-1185">Reference proteome</keyword>
<evidence type="ECO:0000259" key="3">
    <source>
        <dbReference type="Pfam" id="PF12539"/>
    </source>
</evidence>